<accession>A0A2Z7BRF9</accession>
<dbReference type="EMBL" id="KV003165">
    <property type="protein sequence ID" value="KZV37039.1"/>
    <property type="molecule type" value="Genomic_DNA"/>
</dbReference>
<dbReference type="AlphaFoldDB" id="A0A2Z7BRF9"/>
<keyword evidence="3" id="KW-1185">Reference proteome</keyword>
<evidence type="ECO:0000313" key="2">
    <source>
        <dbReference type="EMBL" id="KZV37039.1"/>
    </source>
</evidence>
<dbReference type="OrthoDB" id="1911637at2759"/>
<feature type="compositionally biased region" description="Basic and acidic residues" evidence="1">
    <location>
        <begin position="115"/>
        <end position="124"/>
    </location>
</feature>
<dbReference type="PANTHER" id="PTHR34961">
    <property type="entry name" value="TRANSMEMBRANE PROTEIN"/>
    <property type="match status" value="1"/>
</dbReference>
<feature type="region of interest" description="Disordered" evidence="1">
    <location>
        <begin position="90"/>
        <end position="145"/>
    </location>
</feature>
<evidence type="ECO:0000313" key="3">
    <source>
        <dbReference type="Proteomes" id="UP000250235"/>
    </source>
</evidence>
<proteinExistence type="predicted"/>
<gene>
    <name evidence="2" type="ORF">F511_11985</name>
</gene>
<dbReference type="Proteomes" id="UP000250235">
    <property type="component" value="Unassembled WGS sequence"/>
</dbReference>
<feature type="compositionally biased region" description="Polar residues" evidence="1">
    <location>
        <begin position="98"/>
        <end position="113"/>
    </location>
</feature>
<name>A0A2Z7BRF9_9LAMI</name>
<dbReference type="PANTHER" id="PTHR34961:SF7">
    <property type="entry name" value="TRANSMEMBRANE PROTEIN"/>
    <property type="match status" value="1"/>
</dbReference>
<reference evidence="2 3" key="1">
    <citation type="journal article" date="2015" name="Proc. Natl. Acad. Sci. U.S.A.">
        <title>The resurrection genome of Boea hygrometrica: A blueprint for survival of dehydration.</title>
        <authorList>
            <person name="Xiao L."/>
            <person name="Yang G."/>
            <person name="Zhang L."/>
            <person name="Yang X."/>
            <person name="Zhao S."/>
            <person name="Ji Z."/>
            <person name="Zhou Q."/>
            <person name="Hu M."/>
            <person name="Wang Y."/>
            <person name="Chen M."/>
            <person name="Xu Y."/>
            <person name="Jin H."/>
            <person name="Xiao X."/>
            <person name="Hu G."/>
            <person name="Bao F."/>
            <person name="Hu Y."/>
            <person name="Wan P."/>
            <person name="Li L."/>
            <person name="Deng X."/>
            <person name="Kuang T."/>
            <person name="Xiang C."/>
            <person name="Zhu J.K."/>
            <person name="Oliver M.J."/>
            <person name="He Y."/>
        </authorList>
    </citation>
    <scope>NUCLEOTIDE SEQUENCE [LARGE SCALE GENOMIC DNA]</scope>
    <source>
        <strain evidence="3">cv. XS01</strain>
    </source>
</reference>
<sequence length="145" mass="16116">MYLSLHACAGRTLMVSDSVLQVQGLNRIEPETIVSRGNFINELYGGKISDGTTTVQFENQRTSAVEGTDGTKGSFLVKILFSRKILQEAAGKKAWKRSGQSKTLESPPSNGEETANPKDNRVEEDVVVMDYEQPHRKPPIHNWEP</sequence>
<dbReference type="InterPro" id="IPR053313">
    <property type="entry name" value="RGF"/>
</dbReference>
<organism evidence="2 3">
    <name type="scientific">Dorcoceras hygrometricum</name>
    <dbReference type="NCBI Taxonomy" id="472368"/>
    <lineage>
        <taxon>Eukaryota</taxon>
        <taxon>Viridiplantae</taxon>
        <taxon>Streptophyta</taxon>
        <taxon>Embryophyta</taxon>
        <taxon>Tracheophyta</taxon>
        <taxon>Spermatophyta</taxon>
        <taxon>Magnoliopsida</taxon>
        <taxon>eudicotyledons</taxon>
        <taxon>Gunneridae</taxon>
        <taxon>Pentapetalae</taxon>
        <taxon>asterids</taxon>
        <taxon>lamiids</taxon>
        <taxon>Lamiales</taxon>
        <taxon>Gesneriaceae</taxon>
        <taxon>Didymocarpoideae</taxon>
        <taxon>Trichosporeae</taxon>
        <taxon>Loxocarpinae</taxon>
        <taxon>Dorcoceras</taxon>
    </lineage>
</organism>
<protein>
    <submittedName>
        <fullName evidence="2">Uncharacterized protein</fullName>
    </submittedName>
</protein>
<evidence type="ECO:0000256" key="1">
    <source>
        <dbReference type="SAM" id="MobiDB-lite"/>
    </source>
</evidence>